<dbReference type="InParanoid" id="A0A3A9JFP9"/>
<evidence type="ECO:0000313" key="6">
    <source>
        <dbReference type="EMBL" id="RKK02394.1"/>
    </source>
</evidence>
<dbReference type="SUPFAM" id="SSF56281">
    <property type="entry name" value="Metallo-hydrolase/oxidoreductase"/>
    <property type="match status" value="1"/>
</dbReference>
<evidence type="ECO:0000256" key="1">
    <source>
        <dbReference type="ARBA" id="ARBA00007749"/>
    </source>
</evidence>
<dbReference type="RefSeq" id="WP_120639992.1">
    <property type="nucleotide sequence ID" value="NZ_RAQU01000156.1"/>
</dbReference>
<reference evidence="6 9" key="1">
    <citation type="submission" date="2018-09" db="EMBL/GenBank/DDBJ databases">
        <title>Roseomonas sp. nov., isolated from feces of Tibetan antelopes in the Qinghai-Tibet plateau, China.</title>
        <authorList>
            <person name="Tian Z."/>
        </authorList>
    </citation>
    <scope>NUCLEOTIDE SEQUENCE [LARGE SCALE GENOMIC DNA]</scope>
    <source>
        <strain evidence="7 8">Z23</strain>
        <strain evidence="6 9">Z24</strain>
    </source>
</reference>
<keyword evidence="2" id="KW-0479">Metal-binding</keyword>
<evidence type="ECO:0000313" key="7">
    <source>
        <dbReference type="EMBL" id="RMI15246.1"/>
    </source>
</evidence>
<dbReference type="PANTHER" id="PTHR42978:SF6">
    <property type="entry name" value="QUORUM-QUENCHING LACTONASE YTNP-RELATED"/>
    <property type="match status" value="1"/>
</dbReference>
<dbReference type="SMART" id="SM00849">
    <property type="entry name" value="Lactamase_B"/>
    <property type="match status" value="1"/>
</dbReference>
<comment type="caution">
    <text evidence="6">The sequence shown here is derived from an EMBL/GenBank/DDBJ whole genome shotgun (WGS) entry which is preliminary data.</text>
</comment>
<dbReference type="EMBL" id="RFLX01000069">
    <property type="protein sequence ID" value="RMI15246.1"/>
    <property type="molecule type" value="Genomic_DNA"/>
</dbReference>
<dbReference type="Pfam" id="PF00753">
    <property type="entry name" value="Lactamase_B"/>
    <property type="match status" value="1"/>
</dbReference>
<evidence type="ECO:0000313" key="9">
    <source>
        <dbReference type="Proteomes" id="UP000278036"/>
    </source>
</evidence>
<dbReference type="GO" id="GO:0046872">
    <property type="term" value="F:metal ion binding"/>
    <property type="evidence" value="ECO:0007669"/>
    <property type="project" value="UniProtKB-KW"/>
</dbReference>
<evidence type="ECO:0000256" key="3">
    <source>
        <dbReference type="ARBA" id="ARBA00022801"/>
    </source>
</evidence>
<dbReference type="InterPro" id="IPR036866">
    <property type="entry name" value="RibonucZ/Hydroxyglut_hydro"/>
</dbReference>
<protein>
    <submittedName>
        <fullName evidence="6">MBL fold metallo-hydrolase</fullName>
    </submittedName>
</protein>
<name>A0A3A9JFP9_9PROT</name>
<dbReference type="GO" id="GO:0016787">
    <property type="term" value="F:hydrolase activity"/>
    <property type="evidence" value="ECO:0007669"/>
    <property type="project" value="UniProtKB-KW"/>
</dbReference>
<dbReference type="InterPro" id="IPR001279">
    <property type="entry name" value="Metallo-B-lactamas"/>
</dbReference>
<evidence type="ECO:0000256" key="2">
    <source>
        <dbReference type="ARBA" id="ARBA00022723"/>
    </source>
</evidence>
<accession>A0A3A9JFP9</accession>
<keyword evidence="4" id="KW-0862">Zinc</keyword>
<sequence length="327" mass="36139">MLPARFEWTRRHALSAIMIGGTVGFGRGEASAAAPMLGPARPRHYRFELGRFEVTMLLDAEAAIDGPWPVIGSNSSQAEVDRLMSDNLLPTHKYQPGFTPMIVNTGEQLILFDTGNGAKGFVPHPYGGWLVDVLAPAGFAAEAIDLVVLSHGHPDHIGGMFENGRPLFPNARYTIGQVEYDFWARERGHSGPLEAFAALFREYVVPVADRTSFLKPGAEVARGIRTVEAYGHTPGHLCFHLESEGERLFFLGDCCHHHVASLARPDWHTVFDTDPIQGAATRARMFDMLATERIAVSAFHMPFPSLGFVERQGSGYRWVQHSYQLTL</sequence>
<dbReference type="EMBL" id="RAQU01000156">
    <property type="protein sequence ID" value="RKK02394.1"/>
    <property type="molecule type" value="Genomic_DNA"/>
</dbReference>
<evidence type="ECO:0000256" key="4">
    <source>
        <dbReference type="ARBA" id="ARBA00022833"/>
    </source>
</evidence>
<organism evidence="6 9">
    <name type="scientific">Teichococcus wenyumeiae</name>
    <dbReference type="NCBI Taxonomy" id="2478470"/>
    <lineage>
        <taxon>Bacteria</taxon>
        <taxon>Pseudomonadati</taxon>
        <taxon>Pseudomonadota</taxon>
        <taxon>Alphaproteobacteria</taxon>
        <taxon>Acetobacterales</taxon>
        <taxon>Roseomonadaceae</taxon>
        <taxon>Roseomonas</taxon>
    </lineage>
</organism>
<evidence type="ECO:0000259" key="5">
    <source>
        <dbReference type="SMART" id="SM00849"/>
    </source>
</evidence>
<dbReference type="Proteomes" id="UP000274097">
    <property type="component" value="Unassembled WGS sequence"/>
</dbReference>
<gene>
    <name evidence="6" type="ORF">D6Z83_19940</name>
    <name evidence="7" type="ORF">EBE87_26580</name>
</gene>
<dbReference type="InterPro" id="IPR051013">
    <property type="entry name" value="MBL_superfamily_lactonases"/>
</dbReference>
<dbReference type="OrthoDB" id="9773738at2"/>
<evidence type="ECO:0000313" key="8">
    <source>
        <dbReference type="Proteomes" id="UP000274097"/>
    </source>
</evidence>
<proteinExistence type="inferred from homology"/>
<dbReference type="AlphaFoldDB" id="A0A3A9JFP9"/>
<dbReference type="Gene3D" id="3.60.15.10">
    <property type="entry name" value="Ribonuclease Z/Hydroxyacylglutathione hydrolase-like"/>
    <property type="match status" value="1"/>
</dbReference>
<dbReference type="PANTHER" id="PTHR42978">
    <property type="entry name" value="QUORUM-QUENCHING LACTONASE YTNP-RELATED-RELATED"/>
    <property type="match status" value="1"/>
</dbReference>
<feature type="domain" description="Metallo-beta-lactamase" evidence="5">
    <location>
        <begin position="97"/>
        <end position="300"/>
    </location>
</feature>
<dbReference type="Proteomes" id="UP000278036">
    <property type="component" value="Unassembled WGS sequence"/>
</dbReference>
<comment type="similarity">
    <text evidence="1">Belongs to the metallo-beta-lactamase superfamily.</text>
</comment>
<dbReference type="CDD" id="cd07720">
    <property type="entry name" value="OPHC2-like_MBL-fold"/>
    <property type="match status" value="1"/>
</dbReference>
<keyword evidence="8" id="KW-1185">Reference proteome</keyword>
<keyword evidence="3 6" id="KW-0378">Hydrolase</keyword>